<evidence type="ECO:0000313" key="2">
    <source>
        <dbReference type="Proteomes" id="UP000499080"/>
    </source>
</evidence>
<protein>
    <submittedName>
        <fullName evidence="1">Uncharacterized protein</fullName>
    </submittedName>
</protein>
<comment type="caution">
    <text evidence="1">The sequence shown here is derived from an EMBL/GenBank/DDBJ whole genome shotgun (WGS) entry which is preliminary data.</text>
</comment>
<gene>
    <name evidence="1" type="ORF">AVEN_123806_1</name>
</gene>
<dbReference type="OrthoDB" id="125347at2759"/>
<name>A0A4Y2BN04_ARAVE</name>
<accession>A0A4Y2BN04</accession>
<proteinExistence type="predicted"/>
<reference evidence="1 2" key="1">
    <citation type="journal article" date="2019" name="Sci. Rep.">
        <title>Orb-weaving spider Araneus ventricosus genome elucidates the spidroin gene catalogue.</title>
        <authorList>
            <person name="Kono N."/>
            <person name="Nakamura H."/>
            <person name="Ohtoshi R."/>
            <person name="Moran D.A.P."/>
            <person name="Shinohara A."/>
            <person name="Yoshida Y."/>
            <person name="Fujiwara M."/>
            <person name="Mori M."/>
            <person name="Tomita M."/>
            <person name="Arakawa K."/>
        </authorList>
    </citation>
    <scope>NUCLEOTIDE SEQUENCE [LARGE SCALE GENOMIC DNA]</scope>
</reference>
<evidence type="ECO:0000313" key="1">
    <source>
        <dbReference type="EMBL" id="GBL92636.1"/>
    </source>
</evidence>
<sequence length="92" mass="10674">MYCLPYCNQDSLWCGVKPEFEECDQENIQDWLKFDVDDPVYQVLEDDEIIASVIDDQDTCDDEEEPSDNDCAEKGTTPARKLFTALRRLWSG</sequence>
<keyword evidence="2" id="KW-1185">Reference proteome</keyword>
<organism evidence="1 2">
    <name type="scientific">Araneus ventricosus</name>
    <name type="common">Orbweaver spider</name>
    <name type="synonym">Epeira ventricosa</name>
    <dbReference type="NCBI Taxonomy" id="182803"/>
    <lineage>
        <taxon>Eukaryota</taxon>
        <taxon>Metazoa</taxon>
        <taxon>Ecdysozoa</taxon>
        <taxon>Arthropoda</taxon>
        <taxon>Chelicerata</taxon>
        <taxon>Arachnida</taxon>
        <taxon>Araneae</taxon>
        <taxon>Araneomorphae</taxon>
        <taxon>Entelegynae</taxon>
        <taxon>Araneoidea</taxon>
        <taxon>Araneidae</taxon>
        <taxon>Araneus</taxon>
    </lineage>
</organism>
<dbReference type="EMBL" id="BGPR01000087">
    <property type="protein sequence ID" value="GBL92636.1"/>
    <property type="molecule type" value="Genomic_DNA"/>
</dbReference>
<dbReference type="AlphaFoldDB" id="A0A4Y2BN04"/>
<dbReference type="Proteomes" id="UP000499080">
    <property type="component" value="Unassembled WGS sequence"/>
</dbReference>